<dbReference type="GO" id="GO:0030170">
    <property type="term" value="F:pyridoxal phosphate binding"/>
    <property type="evidence" value="ECO:0007669"/>
    <property type="project" value="UniProtKB-UniRule"/>
</dbReference>
<organism evidence="14 15">
    <name type="scientific">Robiginitalea biformata (strain ATCC BAA-864 / DSM 15991 / KCTC 12146 / HTCC2501)</name>
    <dbReference type="NCBI Taxonomy" id="313596"/>
    <lineage>
        <taxon>Bacteria</taxon>
        <taxon>Pseudomonadati</taxon>
        <taxon>Bacteroidota</taxon>
        <taxon>Flavobacteriia</taxon>
        <taxon>Flavobacteriales</taxon>
        <taxon>Flavobacteriaceae</taxon>
        <taxon>Robiginitalea</taxon>
    </lineage>
</organism>
<accession>A4CLG5</accession>
<feature type="binding site" evidence="12">
    <location>
        <position position="53"/>
    </location>
    <ligand>
        <name>L-glutamate</name>
        <dbReference type="ChEBI" id="CHEBI:29985"/>
    </ligand>
</feature>
<dbReference type="NCBIfam" id="NF003764">
    <property type="entry name" value="PRK05355.1"/>
    <property type="match status" value="1"/>
</dbReference>
<evidence type="ECO:0000256" key="2">
    <source>
        <dbReference type="ARBA" id="ARBA00005099"/>
    </source>
</evidence>
<evidence type="ECO:0000256" key="10">
    <source>
        <dbReference type="ARBA" id="ARBA00047630"/>
    </source>
</evidence>
<dbReference type="FunFam" id="3.40.640.10:FF:000010">
    <property type="entry name" value="Phosphoserine aminotransferase"/>
    <property type="match status" value="1"/>
</dbReference>
<protein>
    <recommendedName>
        <fullName evidence="12">Phosphoserine aminotransferase</fullName>
        <ecNumber evidence="12">2.6.1.52</ecNumber>
    </recommendedName>
    <alternativeName>
        <fullName evidence="12">Phosphohydroxythreonine aminotransferase</fullName>
        <shortName evidence="12">PSAT</shortName>
    </alternativeName>
</protein>
<comment type="caution">
    <text evidence="12">Lacks conserved residue(s) required for the propagation of feature annotation.</text>
</comment>
<dbReference type="Proteomes" id="UP000009049">
    <property type="component" value="Chromosome"/>
</dbReference>
<dbReference type="GO" id="GO:0008615">
    <property type="term" value="P:pyridoxine biosynthetic process"/>
    <property type="evidence" value="ECO:0007669"/>
    <property type="project" value="UniProtKB-UniRule"/>
</dbReference>
<evidence type="ECO:0000256" key="4">
    <source>
        <dbReference type="ARBA" id="ARBA00022576"/>
    </source>
</evidence>
<dbReference type="eggNOG" id="COG1932">
    <property type="taxonomic scope" value="Bacteria"/>
</dbReference>
<dbReference type="GO" id="GO:0006564">
    <property type="term" value="P:L-serine biosynthetic process"/>
    <property type="evidence" value="ECO:0007669"/>
    <property type="project" value="UniProtKB-UniRule"/>
</dbReference>
<keyword evidence="8 12" id="KW-0664">Pyridoxine biosynthesis</keyword>
<comment type="pathway">
    <text evidence="2 12">Amino-acid biosynthesis; L-serine biosynthesis; L-serine from 3-phospho-D-glycerate: step 2/3.</text>
</comment>
<comment type="cofactor">
    <cofactor evidence="12">
        <name>pyridoxal 5'-phosphate</name>
        <dbReference type="ChEBI" id="CHEBI:597326"/>
    </cofactor>
    <text evidence="12">Binds 1 pyridoxal phosphate per subunit.</text>
</comment>
<proteinExistence type="inferred from homology"/>
<dbReference type="InterPro" id="IPR015424">
    <property type="entry name" value="PyrdxlP-dep_Trfase"/>
</dbReference>
<comment type="subcellular location">
    <subcellularLocation>
        <location evidence="12">Cytoplasm</location>
    </subcellularLocation>
</comment>
<dbReference type="PANTHER" id="PTHR43247">
    <property type="entry name" value="PHOSPHOSERINE AMINOTRANSFERASE"/>
    <property type="match status" value="1"/>
</dbReference>
<comment type="similarity">
    <text evidence="3 12">Belongs to the class-V pyridoxal-phosphate-dependent aminotransferase family. SerC subfamily.</text>
</comment>
<keyword evidence="5 12" id="KW-0028">Amino-acid biosynthesis</keyword>
<evidence type="ECO:0000256" key="5">
    <source>
        <dbReference type="ARBA" id="ARBA00022605"/>
    </source>
</evidence>
<evidence type="ECO:0000259" key="13">
    <source>
        <dbReference type="Pfam" id="PF00266"/>
    </source>
</evidence>
<evidence type="ECO:0000256" key="9">
    <source>
        <dbReference type="ARBA" id="ARBA00023299"/>
    </source>
</evidence>
<feature type="binding site" evidence="12">
    <location>
        <position position="160"/>
    </location>
    <ligand>
        <name>pyridoxal 5'-phosphate</name>
        <dbReference type="ChEBI" id="CHEBI:597326"/>
    </ligand>
</feature>
<keyword evidence="4 12" id="KW-0032">Aminotransferase</keyword>
<dbReference type="GO" id="GO:0005737">
    <property type="term" value="C:cytoplasm"/>
    <property type="evidence" value="ECO:0007669"/>
    <property type="project" value="UniProtKB-SubCell"/>
</dbReference>
<dbReference type="InterPro" id="IPR015421">
    <property type="entry name" value="PyrdxlP-dep_Trfase_major"/>
</dbReference>
<keyword evidence="6 12" id="KW-0808">Transferase</keyword>
<dbReference type="PANTHER" id="PTHR43247:SF1">
    <property type="entry name" value="PHOSPHOSERINE AMINOTRANSFERASE"/>
    <property type="match status" value="1"/>
</dbReference>
<dbReference type="Gene3D" id="3.40.640.10">
    <property type="entry name" value="Type I PLP-dependent aspartate aminotransferase-like (Major domain)"/>
    <property type="match status" value="1"/>
</dbReference>
<dbReference type="InterPro" id="IPR015422">
    <property type="entry name" value="PyrdxlP-dep_Trfase_small"/>
</dbReference>
<evidence type="ECO:0000256" key="7">
    <source>
        <dbReference type="ARBA" id="ARBA00022898"/>
    </source>
</evidence>
<feature type="domain" description="Aminotransferase class V" evidence="13">
    <location>
        <begin position="17"/>
        <end position="352"/>
    </location>
</feature>
<dbReference type="InterPro" id="IPR000192">
    <property type="entry name" value="Aminotrans_V_dom"/>
</dbReference>
<dbReference type="STRING" id="313596.RB2501_15339"/>
<keyword evidence="9 12" id="KW-0718">Serine biosynthesis</keyword>
<evidence type="ECO:0000256" key="12">
    <source>
        <dbReference type="HAMAP-Rule" id="MF_00160"/>
    </source>
</evidence>
<feature type="binding site" evidence="12">
    <location>
        <begin position="244"/>
        <end position="245"/>
    </location>
    <ligand>
        <name>pyridoxal 5'-phosphate</name>
        <dbReference type="ChEBI" id="CHEBI:597326"/>
    </ligand>
</feature>
<feature type="modified residue" description="N6-(pyridoxal phosphate)lysine" evidence="12">
    <location>
        <position position="203"/>
    </location>
</feature>
<evidence type="ECO:0000256" key="1">
    <source>
        <dbReference type="ARBA" id="ARBA00004915"/>
    </source>
</evidence>
<dbReference type="AlphaFoldDB" id="A4CLG5"/>
<feature type="binding site" evidence="12">
    <location>
        <position position="112"/>
    </location>
    <ligand>
        <name>pyridoxal 5'-phosphate</name>
        <dbReference type="ChEBI" id="CHEBI:597326"/>
    </ligand>
</feature>
<dbReference type="PIRSF" id="PIRSF000525">
    <property type="entry name" value="SerC"/>
    <property type="match status" value="1"/>
</dbReference>
<dbReference type="Pfam" id="PF00266">
    <property type="entry name" value="Aminotran_5"/>
    <property type="match status" value="1"/>
</dbReference>
<dbReference type="UniPathway" id="UPA00135">
    <property type="reaction ID" value="UER00197"/>
</dbReference>
<dbReference type="InterPro" id="IPR022278">
    <property type="entry name" value="Pser_aminoTfrase"/>
</dbReference>
<keyword evidence="15" id="KW-1185">Reference proteome</keyword>
<feature type="binding site" evidence="12">
    <location>
        <position position="202"/>
    </location>
    <ligand>
        <name>pyridoxal 5'-phosphate</name>
        <dbReference type="ChEBI" id="CHEBI:597326"/>
    </ligand>
</feature>
<dbReference type="UniPathway" id="UPA00244">
    <property type="reaction ID" value="UER00311"/>
</dbReference>
<dbReference type="PROSITE" id="PS00595">
    <property type="entry name" value="AA_TRANSFER_CLASS_5"/>
    <property type="match status" value="1"/>
</dbReference>
<dbReference type="KEGG" id="rbi:RB2501_15339"/>
<comment type="pathway">
    <text evidence="1 12">Cofactor biosynthesis; pyridoxine 5'-phosphate biosynthesis; pyridoxine 5'-phosphate from D-erythrose 4-phosphate: step 3/5.</text>
</comment>
<dbReference type="EC" id="2.6.1.52" evidence="12"/>
<evidence type="ECO:0000256" key="8">
    <source>
        <dbReference type="ARBA" id="ARBA00023096"/>
    </source>
</evidence>
<evidence type="ECO:0000313" key="15">
    <source>
        <dbReference type="Proteomes" id="UP000009049"/>
    </source>
</evidence>
<evidence type="ECO:0000256" key="3">
    <source>
        <dbReference type="ARBA" id="ARBA00006904"/>
    </source>
</evidence>
<dbReference type="GO" id="GO:0004648">
    <property type="term" value="F:O-phospho-L-serine:2-oxoglutarate aminotransferase activity"/>
    <property type="evidence" value="ECO:0007669"/>
    <property type="project" value="UniProtKB-UniRule"/>
</dbReference>
<dbReference type="InterPro" id="IPR020578">
    <property type="entry name" value="Aminotrans_V_PyrdxlP_BS"/>
</dbReference>
<keyword evidence="12" id="KW-0963">Cytoplasm</keyword>
<comment type="function">
    <text evidence="12">Catalyzes the reversible conversion of 3-phosphohydroxypyruvate to phosphoserine and of 3-hydroxy-2-oxo-4-phosphonooxybutanoate to phosphohydroxythreonine.</text>
</comment>
<evidence type="ECO:0000313" key="14">
    <source>
        <dbReference type="EMBL" id="EAR15714.1"/>
    </source>
</evidence>
<comment type="catalytic activity">
    <reaction evidence="11 12">
        <text>O-phospho-L-serine + 2-oxoglutarate = 3-phosphooxypyruvate + L-glutamate</text>
        <dbReference type="Rhea" id="RHEA:14329"/>
        <dbReference type="ChEBI" id="CHEBI:16810"/>
        <dbReference type="ChEBI" id="CHEBI:18110"/>
        <dbReference type="ChEBI" id="CHEBI:29985"/>
        <dbReference type="ChEBI" id="CHEBI:57524"/>
        <dbReference type="EC" id="2.6.1.52"/>
    </reaction>
</comment>
<feature type="binding site" evidence="12">
    <location>
        <position position="179"/>
    </location>
    <ligand>
        <name>pyridoxal 5'-phosphate</name>
        <dbReference type="ChEBI" id="CHEBI:597326"/>
    </ligand>
</feature>
<comment type="subunit">
    <text evidence="12">Homodimer.</text>
</comment>
<dbReference type="HOGENOM" id="CLU_034866_0_2_10"/>
<feature type="binding site" evidence="12">
    <location>
        <begin position="88"/>
        <end position="89"/>
    </location>
    <ligand>
        <name>pyridoxal 5'-phosphate</name>
        <dbReference type="ChEBI" id="CHEBI:597326"/>
    </ligand>
</feature>
<dbReference type="HAMAP" id="MF_00160">
    <property type="entry name" value="SerC_aminotrans_5"/>
    <property type="match status" value="1"/>
</dbReference>
<name>A4CLG5_ROBBH</name>
<sequence>MRKPLQKQINRPMKKHNFSAGPCILPESVMKKAAEAVVELDGSGLSLIEISHRSPAFVDIMERARSLVLELMQLEGKGYEVLFLQGGASLEFLMVAYNLLEKRAGYINTGTWSDKAIKEARIFGEVVEVASSGESGFNHIPKGFDIPAGLDYLHLTSNNTIFGTQFKDFPKGDAPLIADMSSDIFSRVIDYSQFDLIYAGAQKNMGPAGTTLVVVKPEVLGRVSRKIPSMLDYQVHIAKDSMFNTPPVFAVYTSLLTLEWLRDLGGVAAIEEQNEKKAKLLYSEVDLNPLFEGYAAKEDRSLMNATFNLTRPELKETFDAMWKEAGINGLNGHRSVGGYRASMYNALPLESVGVLVDVMSDLERKA</sequence>
<dbReference type="FunFam" id="3.90.1150.10:FF:000006">
    <property type="entry name" value="Phosphoserine aminotransferase"/>
    <property type="match status" value="1"/>
</dbReference>
<comment type="catalytic activity">
    <reaction evidence="10 12">
        <text>4-(phosphooxy)-L-threonine + 2-oxoglutarate = (R)-3-hydroxy-2-oxo-4-phosphooxybutanoate + L-glutamate</text>
        <dbReference type="Rhea" id="RHEA:16573"/>
        <dbReference type="ChEBI" id="CHEBI:16810"/>
        <dbReference type="ChEBI" id="CHEBI:29985"/>
        <dbReference type="ChEBI" id="CHEBI:58452"/>
        <dbReference type="ChEBI" id="CHEBI:58538"/>
        <dbReference type="EC" id="2.6.1.52"/>
    </reaction>
</comment>
<evidence type="ECO:0000256" key="11">
    <source>
        <dbReference type="ARBA" id="ARBA00049007"/>
    </source>
</evidence>
<dbReference type="EMBL" id="CP001712">
    <property type="protein sequence ID" value="EAR15714.1"/>
    <property type="molecule type" value="Genomic_DNA"/>
</dbReference>
<gene>
    <name evidence="12" type="primary">serC</name>
    <name evidence="14" type="ordered locus">RB2501_15339</name>
</gene>
<reference evidence="14 15" key="1">
    <citation type="journal article" date="2009" name="J. Bacteriol.">
        <title>Complete genome sequence of Robiginitalea biformata HTCC2501.</title>
        <authorList>
            <person name="Oh H.M."/>
            <person name="Giovannoni S.J."/>
            <person name="Lee K."/>
            <person name="Ferriera S."/>
            <person name="Johnson J."/>
            <person name="Cho J.C."/>
        </authorList>
    </citation>
    <scope>NUCLEOTIDE SEQUENCE [LARGE SCALE GENOMIC DNA]</scope>
    <source>
        <strain evidence="15">ATCC BAA-864 / HTCC2501 / KCTC 12146</strain>
    </source>
</reference>
<keyword evidence="7 12" id="KW-0663">Pyridoxal phosphate</keyword>
<dbReference type="Gene3D" id="3.90.1150.10">
    <property type="entry name" value="Aspartate Aminotransferase, domain 1"/>
    <property type="match status" value="1"/>
</dbReference>
<evidence type="ECO:0000256" key="6">
    <source>
        <dbReference type="ARBA" id="ARBA00022679"/>
    </source>
</evidence>
<dbReference type="SUPFAM" id="SSF53383">
    <property type="entry name" value="PLP-dependent transferases"/>
    <property type="match status" value="1"/>
</dbReference>